<protein>
    <submittedName>
        <fullName evidence="1">Uncharacterized protein</fullName>
    </submittedName>
</protein>
<dbReference type="Proteomes" id="UP000314982">
    <property type="component" value="Unassembled WGS sequence"/>
</dbReference>
<sequence length="40" mass="4775">MAFFKNNFWGEKNAGFDVLYHNMKHGQIATKELAEFVRER</sequence>
<reference evidence="2" key="1">
    <citation type="submission" date="2018-06" db="EMBL/GenBank/DDBJ databases">
        <title>Genome assembly of Danube salmon.</title>
        <authorList>
            <person name="Macqueen D.J."/>
            <person name="Gundappa M.K."/>
        </authorList>
    </citation>
    <scope>NUCLEOTIDE SEQUENCE [LARGE SCALE GENOMIC DNA]</scope>
</reference>
<dbReference type="SUPFAM" id="SSF103657">
    <property type="entry name" value="BAR/IMD domain-like"/>
    <property type="match status" value="1"/>
</dbReference>
<evidence type="ECO:0000313" key="2">
    <source>
        <dbReference type="Proteomes" id="UP000314982"/>
    </source>
</evidence>
<keyword evidence="2" id="KW-1185">Reference proteome</keyword>
<dbReference type="GO" id="GO:0005905">
    <property type="term" value="C:clathrin-coated pit"/>
    <property type="evidence" value="ECO:0007669"/>
    <property type="project" value="TreeGrafter"/>
</dbReference>
<reference evidence="1" key="2">
    <citation type="submission" date="2025-08" db="UniProtKB">
        <authorList>
            <consortium name="Ensembl"/>
        </authorList>
    </citation>
    <scope>IDENTIFICATION</scope>
</reference>
<name>A0A4W5MK71_9TELE</name>
<dbReference type="Ensembl" id="ENSHHUT00000039752.1">
    <property type="protein sequence ID" value="ENSHHUP00000038243.1"/>
    <property type="gene ID" value="ENSHHUG00000023903.1"/>
</dbReference>
<reference evidence="1" key="3">
    <citation type="submission" date="2025-09" db="UniProtKB">
        <authorList>
            <consortium name="Ensembl"/>
        </authorList>
    </citation>
    <scope>IDENTIFICATION</scope>
</reference>
<dbReference type="GO" id="GO:0072583">
    <property type="term" value="P:clathrin-dependent endocytosis"/>
    <property type="evidence" value="ECO:0007669"/>
    <property type="project" value="TreeGrafter"/>
</dbReference>
<dbReference type="STRING" id="62062.ENSHHUP00000038243"/>
<organism evidence="1 2">
    <name type="scientific">Hucho hucho</name>
    <name type="common">huchen</name>
    <dbReference type="NCBI Taxonomy" id="62062"/>
    <lineage>
        <taxon>Eukaryota</taxon>
        <taxon>Metazoa</taxon>
        <taxon>Chordata</taxon>
        <taxon>Craniata</taxon>
        <taxon>Vertebrata</taxon>
        <taxon>Euteleostomi</taxon>
        <taxon>Actinopterygii</taxon>
        <taxon>Neopterygii</taxon>
        <taxon>Teleostei</taxon>
        <taxon>Protacanthopterygii</taxon>
        <taxon>Salmoniformes</taxon>
        <taxon>Salmonidae</taxon>
        <taxon>Salmoninae</taxon>
        <taxon>Hucho</taxon>
    </lineage>
</organism>
<dbReference type="PANTHER" id="PTHR23065">
    <property type="entry name" value="PROLINE-SERINE-THREONINE PHOSPHATASE INTERACTING PROTEIN 1"/>
    <property type="match status" value="1"/>
</dbReference>
<proteinExistence type="predicted"/>
<dbReference type="InterPro" id="IPR027267">
    <property type="entry name" value="AH/BAR_dom_sf"/>
</dbReference>
<evidence type="ECO:0000313" key="1">
    <source>
        <dbReference type="Ensembl" id="ENSHHUP00000038243.1"/>
    </source>
</evidence>
<dbReference type="Gene3D" id="1.20.1270.60">
    <property type="entry name" value="Arfaptin homology (AH) domain/BAR domain"/>
    <property type="match status" value="1"/>
</dbReference>
<accession>A0A4W5MK71</accession>
<dbReference type="GO" id="GO:0005886">
    <property type="term" value="C:plasma membrane"/>
    <property type="evidence" value="ECO:0007669"/>
    <property type="project" value="TreeGrafter"/>
</dbReference>
<dbReference type="GO" id="GO:0030136">
    <property type="term" value="C:clathrin-coated vesicle"/>
    <property type="evidence" value="ECO:0007669"/>
    <property type="project" value="TreeGrafter"/>
</dbReference>
<dbReference type="PANTHER" id="PTHR23065:SF6">
    <property type="entry name" value="F-BAR DOMAIN ONLY PROTEIN 1"/>
    <property type="match status" value="1"/>
</dbReference>
<dbReference type="AlphaFoldDB" id="A0A4W5MK71"/>
<dbReference type="GO" id="GO:0048268">
    <property type="term" value="P:clathrin coat assembly"/>
    <property type="evidence" value="ECO:0007669"/>
    <property type="project" value="TreeGrafter"/>
</dbReference>